<dbReference type="AlphaFoldDB" id="A0AAX6GKW4"/>
<protein>
    <submittedName>
        <fullName evidence="2">DNA-directed RNA polymerase III subunit RPC5-like isoform X1</fullName>
    </submittedName>
</protein>
<feature type="compositionally biased region" description="Acidic residues" evidence="1">
    <location>
        <begin position="57"/>
        <end position="69"/>
    </location>
</feature>
<keyword evidence="3" id="KW-1185">Reference proteome</keyword>
<reference evidence="2" key="1">
    <citation type="journal article" date="2023" name="GigaByte">
        <title>Genome assembly of the bearded iris, Iris pallida Lam.</title>
        <authorList>
            <person name="Bruccoleri R.E."/>
            <person name="Oakeley E.J."/>
            <person name="Faust A.M.E."/>
            <person name="Altorfer M."/>
            <person name="Dessus-Babus S."/>
            <person name="Burckhardt D."/>
            <person name="Oertli M."/>
            <person name="Naumann U."/>
            <person name="Petersen F."/>
            <person name="Wong J."/>
        </authorList>
    </citation>
    <scope>NUCLEOTIDE SEQUENCE</scope>
    <source>
        <strain evidence="2">GSM-AAB239-AS_SAM_17_03QT</strain>
    </source>
</reference>
<organism evidence="2 3">
    <name type="scientific">Iris pallida</name>
    <name type="common">Sweet iris</name>
    <dbReference type="NCBI Taxonomy" id="29817"/>
    <lineage>
        <taxon>Eukaryota</taxon>
        <taxon>Viridiplantae</taxon>
        <taxon>Streptophyta</taxon>
        <taxon>Embryophyta</taxon>
        <taxon>Tracheophyta</taxon>
        <taxon>Spermatophyta</taxon>
        <taxon>Magnoliopsida</taxon>
        <taxon>Liliopsida</taxon>
        <taxon>Asparagales</taxon>
        <taxon>Iridaceae</taxon>
        <taxon>Iridoideae</taxon>
        <taxon>Irideae</taxon>
        <taxon>Iris</taxon>
    </lineage>
</organism>
<comment type="caution">
    <text evidence="2">The sequence shown here is derived from an EMBL/GenBank/DDBJ whole genome shotgun (WGS) entry which is preliminary data.</text>
</comment>
<dbReference type="Pfam" id="PF04801">
    <property type="entry name" value="RPC5"/>
    <property type="match status" value="1"/>
</dbReference>
<dbReference type="GO" id="GO:0042797">
    <property type="term" value="P:tRNA transcription by RNA polymerase III"/>
    <property type="evidence" value="ECO:0007669"/>
    <property type="project" value="TreeGrafter"/>
</dbReference>
<keyword evidence="2" id="KW-0240">DNA-directed RNA polymerase</keyword>
<dbReference type="PANTHER" id="PTHR12069">
    <property type="entry name" value="DNA-DIRECTED RNA POLYMERASES III 80 KDA POLYPEPTIDE RNA POLYMERASE III SUBUNIT 5"/>
    <property type="match status" value="1"/>
</dbReference>
<feature type="region of interest" description="Disordered" evidence="1">
    <location>
        <begin position="1"/>
        <end position="69"/>
    </location>
</feature>
<evidence type="ECO:0000313" key="2">
    <source>
        <dbReference type="EMBL" id="KAJ6828937.1"/>
    </source>
</evidence>
<proteinExistence type="predicted"/>
<dbReference type="InterPro" id="IPR006886">
    <property type="entry name" value="RNA_pol_III_Rpc5"/>
</dbReference>
<sequence length="660" mass="75056">MDDLHRSNPSSSSSKTLTLNLVQQRDPYQLQGQHSTPTPLLLTDGRAEAPSSASPMEVDDDDEWEEEEEEDVVVREIDVFLKPSLEQNSELCVMQFPLRPSWRPYELDKGSTEVRMKPRQSEVEVVLSMDVDSEYYDKNVAEPLRIQKQILSSSSEASFLNDYASSPEASCVNDYAVGLLIKDQLHLNRVQRVLQFRPSLKHLKDADKQKKHKSVEVDTKFDKGKGKLVSEDLKEKIDHTEPWVSLEYNAKGSKSSLAYLKKMLAQQDDNVQFMMKGSDYLNSLCPATSSTGKFARGPSKSFFPLEPLEERLIKWLRKGRQVNRFDALLHLDYTFLSSADEKDKFLEILQRHAYLVQGLWVSKSSLLYEGHAVIQRDYLLFLFSSNPVIPNKKLKELRLNHEDLKHMMRPLAYERSCLNDWKFREERDLSFIKGYPLVVKEQEDGWLSRGDYLTESAHKVQKRLPISFKSVACKGKATVGKVNAGSRSIKEQTGPGSLAAAAISNETREYLIKALLQVFSDRKARSMNSIQRELRDLALSRISRPKEDPKTNALVAAVASAASAPPSALQSVISQVAVEIHNVYVLKSGDNPALDPFRRVIIKLFQEKEPNAKLRKHEIKEAVKSELKREITDSEYNQVLKGLCVSSNGAWLLRRDDNLE</sequence>
<dbReference type="PANTHER" id="PTHR12069:SF0">
    <property type="entry name" value="DNA-DIRECTED RNA POLYMERASE III SUBUNIT RPC5"/>
    <property type="match status" value="1"/>
</dbReference>
<dbReference type="Proteomes" id="UP001140949">
    <property type="component" value="Unassembled WGS sequence"/>
</dbReference>
<keyword evidence="2" id="KW-0804">Transcription</keyword>
<accession>A0AAX6GKW4</accession>
<gene>
    <name evidence="2" type="ORF">M6B38_359025</name>
</gene>
<evidence type="ECO:0000256" key="1">
    <source>
        <dbReference type="SAM" id="MobiDB-lite"/>
    </source>
</evidence>
<evidence type="ECO:0000313" key="3">
    <source>
        <dbReference type="Proteomes" id="UP001140949"/>
    </source>
</evidence>
<dbReference type="EMBL" id="JANAVB010018993">
    <property type="protein sequence ID" value="KAJ6828937.1"/>
    <property type="molecule type" value="Genomic_DNA"/>
</dbReference>
<dbReference type="GO" id="GO:0005666">
    <property type="term" value="C:RNA polymerase III complex"/>
    <property type="evidence" value="ECO:0007669"/>
    <property type="project" value="TreeGrafter"/>
</dbReference>
<reference evidence="2" key="2">
    <citation type="submission" date="2023-04" db="EMBL/GenBank/DDBJ databases">
        <authorList>
            <person name="Bruccoleri R.E."/>
            <person name="Oakeley E.J."/>
            <person name="Faust A.-M."/>
            <person name="Dessus-Babus S."/>
            <person name="Altorfer M."/>
            <person name="Burckhardt D."/>
            <person name="Oertli M."/>
            <person name="Naumann U."/>
            <person name="Petersen F."/>
            <person name="Wong J."/>
        </authorList>
    </citation>
    <scope>NUCLEOTIDE SEQUENCE</scope>
    <source>
        <strain evidence="2">GSM-AAB239-AS_SAM_17_03QT</strain>
        <tissue evidence="2">Leaf</tissue>
    </source>
</reference>
<name>A0AAX6GKW4_IRIPA</name>